<dbReference type="OrthoDB" id="7757520at2759"/>
<gene>
    <name evidence="2" type="ORF">Ctob_009292</name>
</gene>
<dbReference type="AlphaFoldDB" id="A0A0M0K2K3"/>
<dbReference type="Proteomes" id="UP000037460">
    <property type="component" value="Unassembled WGS sequence"/>
</dbReference>
<organism evidence="2 3">
    <name type="scientific">Chrysochromulina tobinii</name>
    <dbReference type="NCBI Taxonomy" id="1460289"/>
    <lineage>
        <taxon>Eukaryota</taxon>
        <taxon>Haptista</taxon>
        <taxon>Haptophyta</taxon>
        <taxon>Prymnesiophyceae</taxon>
        <taxon>Prymnesiales</taxon>
        <taxon>Chrysochromulinaceae</taxon>
        <taxon>Chrysochromulina</taxon>
    </lineage>
</organism>
<evidence type="ECO:0000313" key="2">
    <source>
        <dbReference type="EMBL" id="KOO32832.1"/>
    </source>
</evidence>
<evidence type="ECO:0000313" key="3">
    <source>
        <dbReference type="Proteomes" id="UP000037460"/>
    </source>
</evidence>
<reference evidence="3" key="1">
    <citation type="journal article" date="2015" name="PLoS Genet.">
        <title>Genome Sequence and Transcriptome Analyses of Chrysochromulina tobin: Metabolic Tools for Enhanced Algal Fitness in the Prominent Order Prymnesiales (Haptophyceae).</title>
        <authorList>
            <person name="Hovde B.T."/>
            <person name="Deodato C.R."/>
            <person name="Hunsperger H.M."/>
            <person name="Ryken S.A."/>
            <person name="Yost W."/>
            <person name="Jha R.K."/>
            <person name="Patterson J."/>
            <person name="Monnat R.J. Jr."/>
            <person name="Barlow S.B."/>
            <person name="Starkenburg S.R."/>
            <person name="Cattolico R.A."/>
        </authorList>
    </citation>
    <scope>NUCLEOTIDE SEQUENCE</scope>
    <source>
        <strain evidence="3">CCMP291</strain>
    </source>
</reference>
<feature type="compositionally biased region" description="Polar residues" evidence="1">
    <location>
        <begin position="334"/>
        <end position="347"/>
    </location>
</feature>
<feature type="compositionally biased region" description="Pro residues" evidence="1">
    <location>
        <begin position="308"/>
        <end position="317"/>
    </location>
</feature>
<dbReference type="EMBL" id="JWZX01001675">
    <property type="protein sequence ID" value="KOO32832.1"/>
    <property type="molecule type" value="Genomic_DNA"/>
</dbReference>
<name>A0A0M0K2K3_9EUKA</name>
<sequence length="399" mass="42339">MSADEKATQQICGGTKYIEQGCMPRMTLMQHRLSCVASGAVQPLGKQVARSLVACIYKHRNEGVTYGGNLNLRKTLKGGMYAQLDLADGAPSEIEVHGDATVDDRSVYAAAVTCNGGAVLHMVKKLSTASIINDESSCENESIATSRCSQFAVYARAVATAFGMPPTAPTIIGTDNSANLTLSAGTATPGRAKHALRRWAAIRMRVASGACRVVKVDTDSMPVDFMTKHKGRKLIDASVAYLTNSRNRVESDASDVEGANGIKVKPEVSLLEVSALEAPASFMTLRSKKRKYPTPSGGDAAPPVVAAPDPPPGPPPDTTLADPKHFAHRLFSHGPSSSRGVTYQTNKEGLVPSDEEDGMCGLTHADVRQMYGGSEYPGDSDGQQFDDDDARNSDAYSRG</sequence>
<proteinExistence type="predicted"/>
<comment type="caution">
    <text evidence="2">The sequence shown here is derived from an EMBL/GenBank/DDBJ whole genome shotgun (WGS) entry which is preliminary data.</text>
</comment>
<evidence type="ECO:0000256" key="1">
    <source>
        <dbReference type="SAM" id="MobiDB-lite"/>
    </source>
</evidence>
<feature type="region of interest" description="Disordered" evidence="1">
    <location>
        <begin position="289"/>
        <end position="399"/>
    </location>
</feature>
<protein>
    <submittedName>
        <fullName evidence="2">Polyprotein</fullName>
    </submittedName>
</protein>
<accession>A0A0M0K2K3</accession>
<feature type="compositionally biased region" description="Low complexity" evidence="1">
    <location>
        <begin position="297"/>
        <end position="307"/>
    </location>
</feature>
<keyword evidence="3" id="KW-1185">Reference proteome</keyword>